<dbReference type="SUPFAM" id="SSF103473">
    <property type="entry name" value="MFS general substrate transporter"/>
    <property type="match status" value="1"/>
</dbReference>
<evidence type="ECO:0000313" key="9">
    <source>
        <dbReference type="EMBL" id="MFC3760585.1"/>
    </source>
</evidence>
<dbReference type="InterPro" id="IPR036259">
    <property type="entry name" value="MFS_trans_sf"/>
</dbReference>
<evidence type="ECO:0000256" key="3">
    <source>
        <dbReference type="ARBA" id="ARBA00022475"/>
    </source>
</evidence>
<evidence type="ECO:0000256" key="4">
    <source>
        <dbReference type="ARBA" id="ARBA00022692"/>
    </source>
</evidence>
<reference evidence="10" key="1">
    <citation type="journal article" date="2019" name="Int. J. Syst. Evol. Microbiol.">
        <title>The Global Catalogue of Microorganisms (GCM) 10K type strain sequencing project: providing services to taxonomists for standard genome sequencing and annotation.</title>
        <authorList>
            <consortium name="The Broad Institute Genomics Platform"/>
            <consortium name="The Broad Institute Genome Sequencing Center for Infectious Disease"/>
            <person name="Wu L."/>
            <person name="Ma J."/>
        </authorList>
    </citation>
    <scope>NUCLEOTIDE SEQUENCE [LARGE SCALE GENOMIC DNA]</scope>
    <source>
        <strain evidence="10">CGMCC 4.7241</strain>
    </source>
</reference>
<evidence type="ECO:0000256" key="6">
    <source>
        <dbReference type="ARBA" id="ARBA00023136"/>
    </source>
</evidence>
<feature type="transmembrane region" description="Helical" evidence="7">
    <location>
        <begin position="164"/>
        <end position="184"/>
    </location>
</feature>
<feature type="transmembrane region" description="Helical" evidence="7">
    <location>
        <begin position="244"/>
        <end position="265"/>
    </location>
</feature>
<evidence type="ECO:0000256" key="7">
    <source>
        <dbReference type="SAM" id="Phobius"/>
    </source>
</evidence>
<name>A0ABV7Y950_9ACTN</name>
<evidence type="ECO:0000256" key="5">
    <source>
        <dbReference type="ARBA" id="ARBA00022989"/>
    </source>
</evidence>
<feature type="transmembrane region" description="Helical" evidence="7">
    <location>
        <begin position="341"/>
        <end position="364"/>
    </location>
</feature>
<feature type="transmembrane region" description="Helical" evidence="7">
    <location>
        <begin position="12"/>
        <end position="35"/>
    </location>
</feature>
<dbReference type="PANTHER" id="PTHR23517">
    <property type="entry name" value="RESISTANCE PROTEIN MDTM, PUTATIVE-RELATED-RELATED"/>
    <property type="match status" value="1"/>
</dbReference>
<feature type="transmembrane region" description="Helical" evidence="7">
    <location>
        <begin position="370"/>
        <end position="389"/>
    </location>
</feature>
<dbReference type="PROSITE" id="PS50850">
    <property type="entry name" value="MFS"/>
    <property type="match status" value="1"/>
</dbReference>
<accession>A0ABV7Y950</accession>
<dbReference type="RefSeq" id="WP_205116780.1">
    <property type="nucleotide sequence ID" value="NZ_JAFBCM010000001.1"/>
</dbReference>
<dbReference type="PANTHER" id="PTHR23517:SF2">
    <property type="entry name" value="MULTIDRUG RESISTANCE PROTEIN MDTH"/>
    <property type="match status" value="1"/>
</dbReference>
<keyword evidence="10" id="KW-1185">Reference proteome</keyword>
<dbReference type="InterPro" id="IPR011701">
    <property type="entry name" value="MFS"/>
</dbReference>
<evidence type="ECO:0000313" key="10">
    <source>
        <dbReference type="Proteomes" id="UP001595699"/>
    </source>
</evidence>
<gene>
    <name evidence="9" type="ORF">ACFOUW_07025</name>
</gene>
<feature type="transmembrane region" description="Helical" evidence="7">
    <location>
        <begin position="211"/>
        <end position="232"/>
    </location>
</feature>
<feature type="transmembrane region" description="Helical" evidence="7">
    <location>
        <begin position="302"/>
        <end position="320"/>
    </location>
</feature>
<dbReference type="EMBL" id="JBHRZH010000006">
    <property type="protein sequence ID" value="MFC3760585.1"/>
    <property type="molecule type" value="Genomic_DNA"/>
</dbReference>
<feature type="transmembrane region" description="Helical" evidence="7">
    <location>
        <begin position="100"/>
        <end position="122"/>
    </location>
</feature>
<keyword evidence="4 7" id="KW-0812">Transmembrane</keyword>
<dbReference type="InterPro" id="IPR001958">
    <property type="entry name" value="Tet-R_TetA/multi-R_MdtG-like"/>
</dbReference>
<dbReference type="InterPro" id="IPR050171">
    <property type="entry name" value="MFS_Transporters"/>
</dbReference>
<keyword evidence="2" id="KW-0813">Transport</keyword>
<comment type="subcellular location">
    <subcellularLocation>
        <location evidence="1">Cell membrane</location>
        <topology evidence="1">Multi-pass membrane protein</topology>
    </subcellularLocation>
</comment>
<feature type="transmembrane region" description="Helical" evidence="7">
    <location>
        <begin position="41"/>
        <end position="64"/>
    </location>
</feature>
<keyword evidence="3" id="KW-1003">Cell membrane</keyword>
<keyword evidence="5 7" id="KW-1133">Transmembrane helix</keyword>
<dbReference type="Gene3D" id="1.20.1250.20">
    <property type="entry name" value="MFS general substrate transporter like domains"/>
    <property type="match status" value="1"/>
</dbReference>
<sequence>MSSTPTPGWLRVLIAVLLVDMLGAGLYLPVSLLYFTKVADLPLSTVGWCLSFAQLATLPLPLLIGRLVDRVGARTVVLGGLVLQGVGFLGYLWVGSPGSLVVFALLAALGQRAYWSSIFTLIAELASGPERDRAYGIAGAAQNTGVGLGAVLAALLLAVGDESAYQVAVVVNAATFLLSALVLWRGLPKTKAAPAPKAQGLGVGPLRDKPFVALVGANTVFALCSGMLALGLPVFMADALAGPGWLVAVLLGANTAALALCQVWVVKRTEGRRRTRVLFVAAVLWTGWGVLMASTLGLPTVAVLPFLLLVTAPYTLAELLHAPTSNALAAAAAPAEQRGSYLATFQFSFALAGAIGPALFTQLFGWHPAAPWLVIAAASLLAGLAMIALERRLPALAVRTRAAEEELASA</sequence>
<evidence type="ECO:0000256" key="1">
    <source>
        <dbReference type="ARBA" id="ARBA00004651"/>
    </source>
</evidence>
<feature type="transmembrane region" description="Helical" evidence="7">
    <location>
        <begin position="134"/>
        <end position="158"/>
    </location>
</feature>
<dbReference type="Pfam" id="PF07690">
    <property type="entry name" value="MFS_1"/>
    <property type="match status" value="1"/>
</dbReference>
<evidence type="ECO:0000256" key="2">
    <source>
        <dbReference type="ARBA" id="ARBA00022448"/>
    </source>
</evidence>
<feature type="transmembrane region" description="Helical" evidence="7">
    <location>
        <begin position="277"/>
        <end position="296"/>
    </location>
</feature>
<dbReference type="PRINTS" id="PR01035">
    <property type="entry name" value="TCRTETA"/>
</dbReference>
<comment type="caution">
    <text evidence="9">The sequence shown here is derived from an EMBL/GenBank/DDBJ whole genome shotgun (WGS) entry which is preliminary data.</text>
</comment>
<proteinExistence type="predicted"/>
<dbReference type="Proteomes" id="UP001595699">
    <property type="component" value="Unassembled WGS sequence"/>
</dbReference>
<evidence type="ECO:0000259" key="8">
    <source>
        <dbReference type="PROSITE" id="PS50850"/>
    </source>
</evidence>
<organism evidence="9 10">
    <name type="scientific">Tenggerimyces flavus</name>
    <dbReference type="NCBI Taxonomy" id="1708749"/>
    <lineage>
        <taxon>Bacteria</taxon>
        <taxon>Bacillati</taxon>
        <taxon>Actinomycetota</taxon>
        <taxon>Actinomycetes</taxon>
        <taxon>Propionibacteriales</taxon>
        <taxon>Nocardioidaceae</taxon>
        <taxon>Tenggerimyces</taxon>
    </lineage>
</organism>
<keyword evidence="6 7" id="KW-0472">Membrane</keyword>
<feature type="domain" description="Major facilitator superfamily (MFS) profile" evidence="8">
    <location>
        <begin position="9"/>
        <end position="394"/>
    </location>
</feature>
<protein>
    <submittedName>
        <fullName evidence="9">MFS transporter</fullName>
    </submittedName>
</protein>
<feature type="transmembrane region" description="Helical" evidence="7">
    <location>
        <begin position="76"/>
        <end position="94"/>
    </location>
</feature>
<dbReference type="InterPro" id="IPR020846">
    <property type="entry name" value="MFS_dom"/>
</dbReference>